<comment type="caution">
    <text evidence="4">The sequence shown here is derived from an EMBL/GenBank/DDBJ whole genome shotgun (WGS) entry which is preliminary data.</text>
</comment>
<dbReference type="AlphaFoldDB" id="A0A5J5I993"/>
<evidence type="ECO:0000256" key="2">
    <source>
        <dbReference type="SAM" id="SignalP"/>
    </source>
</evidence>
<evidence type="ECO:0000313" key="5">
    <source>
        <dbReference type="Proteomes" id="UP000325933"/>
    </source>
</evidence>
<name>A0A5J5I993_9SPHN</name>
<feature type="region of interest" description="Disordered" evidence="1">
    <location>
        <begin position="21"/>
        <end position="141"/>
    </location>
</feature>
<dbReference type="InterPro" id="IPR024572">
    <property type="entry name" value="RcnB"/>
</dbReference>
<dbReference type="EMBL" id="VYQB01000002">
    <property type="protein sequence ID" value="KAA9020790.1"/>
    <property type="molecule type" value="Genomic_DNA"/>
</dbReference>
<sequence>MKKAVLFLSIALIVTPDIALAQQQQHDRPPSRPNPPQSQQPRPQPPRPQPPRPGGPAVQPVRPGGPAVQPPRPGTGGPAIQPPRLGTGGPAIQPPRPGKPQPPRPGRPQPPKPQPPRPVKPLPPHRPGAGRPPQFKPIHRPGFQYPHGYRYRRWTIGLLLPSIFLSSRYYYDDYRYLGVGAPPPGYRWVRYGPDLLLVRTRTRKVVDVIYGAFY</sequence>
<reference evidence="5 6" key="1">
    <citation type="submission" date="2019-09" db="EMBL/GenBank/DDBJ databases">
        <authorList>
            <person name="Feng G."/>
        </authorList>
    </citation>
    <scope>NUCLEOTIDE SEQUENCE [LARGE SCALE GENOMIC DNA]</scope>
    <source>
        <strain evidence="4 5">KACC 19283</strain>
        <strain evidence="3 6">KACC 19284</strain>
    </source>
</reference>
<dbReference type="Pfam" id="PF11776">
    <property type="entry name" value="RcnB"/>
    <property type="match status" value="1"/>
</dbReference>
<keyword evidence="6" id="KW-1185">Reference proteome</keyword>
<dbReference type="RefSeq" id="WP_150424625.1">
    <property type="nucleotide sequence ID" value="NZ_VYQA01000002.1"/>
</dbReference>
<evidence type="ECO:0000313" key="4">
    <source>
        <dbReference type="EMBL" id="KAA9033117.1"/>
    </source>
</evidence>
<dbReference type="Proteomes" id="UP000325933">
    <property type="component" value="Unassembled WGS sequence"/>
</dbReference>
<dbReference type="EMBL" id="VYQA01000002">
    <property type="protein sequence ID" value="KAA9033117.1"/>
    <property type="molecule type" value="Genomic_DNA"/>
</dbReference>
<evidence type="ECO:0000313" key="3">
    <source>
        <dbReference type="EMBL" id="KAA9020790.1"/>
    </source>
</evidence>
<feature type="compositionally biased region" description="Pro residues" evidence="1">
    <location>
        <begin position="92"/>
        <end position="126"/>
    </location>
</feature>
<gene>
    <name evidence="4" type="ORF">F4U95_03765</name>
    <name evidence="3" type="ORF">F4U96_03765</name>
</gene>
<feature type="signal peptide" evidence="2">
    <location>
        <begin position="1"/>
        <end position="21"/>
    </location>
</feature>
<dbReference type="Gene3D" id="3.10.450.160">
    <property type="entry name" value="inner membrane protein cigr"/>
    <property type="match status" value="1"/>
</dbReference>
<dbReference type="Proteomes" id="UP000326364">
    <property type="component" value="Unassembled WGS sequence"/>
</dbReference>
<protein>
    <submittedName>
        <fullName evidence="4">RcnB family protein</fullName>
    </submittedName>
</protein>
<proteinExistence type="predicted"/>
<feature type="compositionally biased region" description="Pro residues" evidence="1">
    <location>
        <begin position="31"/>
        <end position="54"/>
    </location>
</feature>
<dbReference type="PRINTS" id="PR01217">
    <property type="entry name" value="PRICHEXTENSN"/>
</dbReference>
<feature type="chain" id="PRO_5023846446" evidence="2">
    <location>
        <begin position="22"/>
        <end position="214"/>
    </location>
</feature>
<evidence type="ECO:0000313" key="6">
    <source>
        <dbReference type="Proteomes" id="UP000326364"/>
    </source>
</evidence>
<accession>A0A5J5I993</accession>
<organism evidence="4 5">
    <name type="scientific">Sphingobium limneticum</name>
    <dbReference type="NCBI Taxonomy" id="1007511"/>
    <lineage>
        <taxon>Bacteria</taxon>
        <taxon>Pseudomonadati</taxon>
        <taxon>Pseudomonadota</taxon>
        <taxon>Alphaproteobacteria</taxon>
        <taxon>Sphingomonadales</taxon>
        <taxon>Sphingomonadaceae</taxon>
        <taxon>Sphingobium</taxon>
    </lineage>
</organism>
<keyword evidence="2" id="KW-0732">Signal</keyword>
<evidence type="ECO:0000256" key="1">
    <source>
        <dbReference type="SAM" id="MobiDB-lite"/>
    </source>
</evidence>
<feature type="compositionally biased region" description="Low complexity" evidence="1">
    <location>
        <begin position="55"/>
        <end position="67"/>
    </location>
</feature>